<evidence type="ECO:0000256" key="2">
    <source>
        <dbReference type="PROSITE-ProRule" id="PRU00169"/>
    </source>
</evidence>
<feature type="domain" description="Response regulatory" evidence="3">
    <location>
        <begin position="9"/>
        <end position="123"/>
    </location>
</feature>
<dbReference type="InterPro" id="IPR011006">
    <property type="entry name" value="CheY-like_superfamily"/>
</dbReference>
<dbReference type="SUPFAM" id="SSF52172">
    <property type="entry name" value="CheY-like"/>
    <property type="match status" value="1"/>
</dbReference>
<gene>
    <name evidence="6" type="ORF">MoryE10_30920</name>
</gene>
<feature type="domain" description="PAS" evidence="4">
    <location>
        <begin position="152"/>
        <end position="207"/>
    </location>
</feature>
<dbReference type="PANTHER" id="PTHR44591:SF19">
    <property type="entry name" value="TWO-COMPONENT RESPONSE REGULATOR-RELATED"/>
    <property type="match status" value="1"/>
</dbReference>
<dbReference type="PROSITE" id="PS50110">
    <property type="entry name" value="RESPONSE_REGULATORY"/>
    <property type="match status" value="1"/>
</dbReference>
<dbReference type="Gene3D" id="3.40.50.2300">
    <property type="match status" value="1"/>
</dbReference>
<feature type="domain" description="PAC" evidence="5">
    <location>
        <begin position="210"/>
        <end position="253"/>
    </location>
</feature>
<dbReference type="InterPro" id="IPR050595">
    <property type="entry name" value="Bact_response_regulator"/>
</dbReference>
<evidence type="ECO:0000256" key="1">
    <source>
        <dbReference type="ARBA" id="ARBA00022553"/>
    </source>
</evidence>
<evidence type="ECO:0000259" key="4">
    <source>
        <dbReference type="PROSITE" id="PS50112"/>
    </source>
</evidence>
<dbReference type="PANTHER" id="PTHR44591">
    <property type="entry name" value="STRESS RESPONSE REGULATOR PROTEIN 1"/>
    <property type="match status" value="1"/>
</dbReference>
<dbReference type="RefSeq" id="WP_054773908.1">
    <property type="nucleotide sequence ID" value="NZ_AP019782.1"/>
</dbReference>
<feature type="modified residue" description="4-aspartylphosphate" evidence="2">
    <location>
        <position position="57"/>
    </location>
</feature>
<dbReference type="InterPro" id="IPR035965">
    <property type="entry name" value="PAS-like_dom_sf"/>
</dbReference>
<dbReference type="KEGG" id="moz:MoryE10_30920"/>
<keyword evidence="7" id="KW-1185">Reference proteome</keyword>
<dbReference type="InterPro" id="IPR000700">
    <property type="entry name" value="PAS-assoc_C"/>
</dbReference>
<protein>
    <recommendedName>
        <fullName evidence="8">Response regulator</fullName>
    </recommendedName>
</protein>
<evidence type="ECO:0000259" key="5">
    <source>
        <dbReference type="PROSITE" id="PS50113"/>
    </source>
</evidence>
<proteinExistence type="predicted"/>
<dbReference type="SUPFAM" id="SSF55785">
    <property type="entry name" value="PYP-like sensor domain (PAS domain)"/>
    <property type="match status" value="1"/>
</dbReference>
<dbReference type="PROSITE" id="PS50113">
    <property type="entry name" value="PAC"/>
    <property type="match status" value="1"/>
</dbReference>
<dbReference type="PROSITE" id="PS50112">
    <property type="entry name" value="PAS"/>
    <property type="match status" value="1"/>
</dbReference>
<dbReference type="CDD" id="cd17569">
    <property type="entry name" value="REC_HupR-like"/>
    <property type="match status" value="1"/>
</dbReference>
<dbReference type="Proteomes" id="UP000824988">
    <property type="component" value="Chromosome"/>
</dbReference>
<evidence type="ECO:0000313" key="6">
    <source>
        <dbReference type="EMBL" id="BBL72486.1"/>
    </source>
</evidence>
<dbReference type="AlphaFoldDB" id="A0A8D4VRG4"/>
<evidence type="ECO:0008006" key="8">
    <source>
        <dbReference type="Google" id="ProtNLM"/>
    </source>
</evidence>
<evidence type="ECO:0000313" key="7">
    <source>
        <dbReference type="Proteomes" id="UP000824988"/>
    </source>
</evidence>
<reference evidence="6" key="1">
    <citation type="submission" date="2019-06" db="EMBL/GenBank/DDBJ databases">
        <title>Complete genome sequence of Methylogaea oryzae strain JCM16910.</title>
        <authorList>
            <person name="Asakawa S."/>
        </authorList>
    </citation>
    <scope>NUCLEOTIDE SEQUENCE</scope>
    <source>
        <strain evidence="6">E10</strain>
    </source>
</reference>
<evidence type="ECO:0000259" key="3">
    <source>
        <dbReference type="PROSITE" id="PS50110"/>
    </source>
</evidence>
<dbReference type="EMBL" id="AP019782">
    <property type="protein sequence ID" value="BBL72486.1"/>
    <property type="molecule type" value="Genomic_DNA"/>
</dbReference>
<keyword evidence="1 2" id="KW-0597">Phosphoprotein</keyword>
<organism evidence="6 7">
    <name type="scientific">Methylogaea oryzae</name>
    <dbReference type="NCBI Taxonomy" id="1295382"/>
    <lineage>
        <taxon>Bacteria</taxon>
        <taxon>Pseudomonadati</taxon>
        <taxon>Pseudomonadota</taxon>
        <taxon>Gammaproteobacteria</taxon>
        <taxon>Methylococcales</taxon>
        <taxon>Methylococcaceae</taxon>
        <taxon>Methylogaea</taxon>
    </lineage>
</organism>
<dbReference type="Gene3D" id="3.30.450.20">
    <property type="entry name" value="PAS domain"/>
    <property type="match status" value="1"/>
</dbReference>
<dbReference type="SMART" id="SM00448">
    <property type="entry name" value="REC"/>
    <property type="match status" value="1"/>
</dbReference>
<dbReference type="Pfam" id="PF00072">
    <property type="entry name" value="Response_reg"/>
    <property type="match status" value="1"/>
</dbReference>
<sequence length="253" mass="28687">MADQEHTHTLLLVDDEPLILEALKRAFRKRYEVLTADSGDDAIALLRSRPVDLIICDQRMPRVTGVEVLKQALELQPDAVRILLTGYSDSESLIRCINEAQIYKYIAKPWQPEMVWLTVIRALESLDLKRQLQQSMELLQQQKDALDKSASVAIADIKGVIRYVNDRFCAACGYGTAELIGKNVADLRSAQHPPAFYALLQQTVTGGRIWHGDICHQRKNGEFYWIDTSIVPLTDQKGRPYRYVAIGKELPPQ</sequence>
<accession>A0A8D4VRG4</accession>
<dbReference type="InterPro" id="IPR000014">
    <property type="entry name" value="PAS"/>
</dbReference>
<dbReference type="SMART" id="SM00091">
    <property type="entry name" value="PAS"/>
    <property type="match status" value="1"/>
</dbReference>
<dbReference type="GO" id="GO:0000160">
    <property type="term" value="P:phosphorelay signal transduction system"/>
    <property type="evidence" value="ECO:0007669"/>
    <property type="project" value="InterPro"/>
</dbReference>
<dbReference type="InterPro" id="IPR001789">
    <property type="entry name" value="Sig_transdc_resp-reg_receiver"/>
</dbReference>
<dbReference type="Pfam" id="PF13426">
    <property type="entry name" value="PAS_9"/>
    <property type="match status" value="1"/>
</dbReference>
<dbReference type="CDD" id="cd00130">
    <property type="entry name" value="PAS"/>
    <property type="match status" value="1"/>
</dbReference>
<dbReference type="NCBIfam" id="TIGR00229">
    <property type="entry name" value="sensory_box"/>
    <property type="match status" value="1"/>
</dbReference>
<name>A0A8D4VRG4_9GAMM</name>